<gene>
    <name evidence="2" type="ORF">CLV35_1129</name>
</gene>
<evidence type="ECO:0000259" key="1">
    <source>
        <dbReference type="PROSITE" id="PS50093"/>
    </source>
</evidence>
<dbReference type="PROSITE" id="PS50093">
    <property type="entry name" value="PKD"/>
    <property type="match status" value="1"/>
</dbReference>
<feature type="domain" description="PKD" evidence="1">
    <location>
        <begin position="133"/>
        <end position="169"/>
    </location>
</feature>
<name>A0A420XRA7_9ACTN</name>
<dbReference type="CDD" id="cd00146">
    <property type="entry name" value="PKD"/>
    <property type="match status" value="1"/>
</dbReference>
<comment type="caution">
    <text evidence="2">The sequence shown here is derived from an EMBL/GenBank/DDBJ whole genome shotgun (WGS) entry which is preliminary data.</text>
</comment>
<protein>
    <recommendedName>
        <fullName evidence="1">PKD domain-containing protein</fullName>
    </recommendedName>
</protein>
<dbReference type="RefSeq" id="WP_121192484.1">
    <property type="nucleotide sequence ID" value="NZ_RBWV01000010.1"/>
</dbReference>
<sequence>MPRYYNRVAFTQACGGNTPGGTDAGCANSTGSCTAPQLMMYRWLQQVDRLNPALENPWIIGGEECRTPGDKPRASLTDIYSAFRRLPVARGVLHAQPAGRTLVGLDTVFYTEAVPRSFPDVDLVVERIDFVATPVQFVWHFGDGTSSTSSDPGAAYPHQTVTHAYRAAGVTHEPSVTVVWAGKFKRQDESTWHEVPDRVEAAGTPVSLAVASARSVLVEDPD</sequence>
<dbReference type="InParanoid" id="A0A420XRA7"/>
<evidence type="ECO:0000313" key="3">
    <source>
        <dbReference type="Proteomes" id="UP000281955"/>
    </source>
</evidence>
<dbReference type="SUPFAM" id="SSF49299">
    <property type="entry name" value="PKD domain"/>
    <property type="match status" value="1"/>
</dbReference>
<evidence type="ECO:0000313" key="2">
    <source>
        <dbReference type="EMBL" id="RKS77443.1"/>
    </source>
</evidence>
<dbReference type="InterPro" id="IPR000601">
    <property type="entry name" value="PKD_dom"/>
</dbReference>
<accession>A0A420XRA7</accession>
<dbReference type="OrthoDB" id="5192284at2"/>
<dbReference type="InterPro" id="IPR035986">
    <property type="entry name" value="PKD_dom_sf"/>
</dbReference>
<reference evidence="2 3" key="1">
    <citation type="submission" date="2018-10" db="EMBL/GenBank/DDBJ databases">
        <title>Genomic Encyclopedia of Archaeal and Bacterial Type Strains, Phase II (KMG-II): from individual species to whole genera.</title>
        <authorList>
            <person name="Goeker M."/>
        </authorList>
    </citation>
    <scope>NUCLEOTIDE SEQUENCE [LARGE SCALE GENOMIC DNA]</scope>
    <source>
        <strain evidence="2 3">RP-AC37</strain>
    </source>
</reference>
<dbReference type="AlphaFoldDB" id="A0A420XRA7"/>
<dbReference type="InterPro" id="IPR013783">
    <property type="entry name" value="Ig-like_fold"/>
</dbReference>
<dbReference type="GO" id="GO:0005975">
    <property type="term" value="P:carbohydrate metabolic process"/>
    <property type="evidence" value="ECO:0007669"/>
    <property type="project" value="UniProtKB-ARBA"/>
</dbReference>
<organism evidence="2 3">
    <name type="scientific">Motilibacter peucedani</name>
    <dbReference type="NCBI Taxonomy" id="598650"/>
    <lineage>
        <taxon>Bacteria</taxon>
        <taxon>Bacillati</taxon>
        <taxon>Actinomycetota</taxon>
        <taxon>Actinomycetes</taxon>
        <taxon>Motilibacterales</taxon>
        <taxon>Motilibacteraceae</taxon>
        <taxon>Motilibacter</taxon>
    </lineage>
</organism>
<keyword evidence="3" id="KW-1185">Reference proteome</keyword>
<dbReference type="Gene3D" id="2.60.40.10">
    <property type="entry name" value="Immunoglobulins"/>
    <property type="match status" value="1"/>
</dbReference>
<dbReference type="Proteomes" id="UP000281955">
    <property type="component" value="Unassembled WGS sequence"/>
</dbReference>
<dbReference type="EMBL" id="RBWV01000010">
    <property type="protein sequence ID" value="RKS77443.1"/>
    <property type="molecule type" value="Genomic_DNA"/>
</dbReference>
<proteinExistence type="predicted"/>